<organism>
    <name type="scientific">Ixodes scapularis</name>
    <name type="common">Black-legged tick</name>
    <name type="synonym">Deer tick</name>
    <dbReference type="NCBI Taxonomy" id="6945"/>
    <lineage>
        <taxon>Eukaryota</taxon>
        <taxon>Metazoa</taxon>
        <taxon>Ecdysozoa</taxon>
        <taxon>Arthropoda</taxon>
        <taxon>Chelicerata</taxon>
        <taxon>Arachnida</taxon>
        <taxon>Acari</taxon>
        <taxon>Parasitiformes</taxon>
        <taxon>Ixodida</taxon>
        <taxon>Ixodoidea</taxon>
        <taxon>Ixodidae</taxon>
        <taxon>Ixodinae</taxon>
        <taxon>Ixodes</taxon>
    </lineage>
</organism>
<dbReference type="EMBL" id="DS961804">
    <property type="protein sequence ID" value="EEC19441.1"/>
    <property type="molecule type" value="Genomic_DNA"/>
</dbReference>
<dbReference type="VEuPathDB" id="VectorBase:ISCW023047"/>
<feature type="non-terminal residue" evidence="1">
    <location>
        <position position="83"/>
    </location>
</feature>
<feature type="non-terminal residue" evidence="1">
    <location>
        <position position="1"/>
    </location>
</feature>
<proteinExistence type="predicted"/>
<keyword evidence="3" id="KW-1185">Reference proteome</keyword>
<name>B7QKR9_IXOSC</name>
<reference evidence="1 3" key="1">
    <citation type="submission" date="2008-03" db="EMBL/GenBank/DDBJ databases">
        <title>Annotation of Ixodes scapularis.</title>
        <authorList>
            <consortium name="Ixodes scapularis Genome Project Consortium"/>
            <person name="Caler E."/>
            <person name="Hannick L.I."/>
            <person name="Bidwell S."/>
            <person name="Joardar V."/>
            <person name="Thiagarajan M."/>
            <person name="Amedeo P."/>
            <person name="Galinsky K.J."/>
            <person name="Schobel S."/>
            <person name="Inman J."/>
            <person name="Hostetler J."/>
            <person name="Miller J."/>
            <person name="Hammond M."/>
            <person name="Megy K."/>
            <person name="Lawson D."/>
            <person name="Kodira C."/>
            <person name="Sutton G."/>
            <person name="Meyer J."/>
            <person name="Hill C.A."/>
            <person name="Birren B."/>
            <person name="Nene V."/>
            <person name="Collins F."/>
            <person name="Alarcon-Chaidez F."/>
            <person name="Wikel S."/>
            <person name="Strausberg R."/>
        </authorList>
    </citation>
    <scope>NUCLEOTIDE SEQUENCE [LARGE SCALE GENOMIC DNA]</scope>
    <source>
        <strain evidence="3">Wikel</strain>
        <strain evidence="1">Wikel colony</strain>
    </source>
</reference>
<dbReference type="Proteomes" id="UP000001555">
    <property type="component" value="Unassembled WGS sequence"/>
</dbReference>
<gene>
    <name evidence="1" type="ORF">IscW_ISCW023047</name>
</gene>
<dbReference type="HOGENOM" id="CLU_2549487_0_0_1"/>
<evidence type="ECO:0000313" key="2">
    <source>
        <dbReference type="EnsemblMetazoa" id="ISCW023047-PA"/>
    </source>
</evidence>
<dbReference type="InParanoid" id="B7QKR9"/>
<dbReference type="VEuPathDB" id="VectorBase:ISCI023047"/>
<evidence type="ECO:0000313" key="3">
    <source>
        <dbReference type="Proteomes" id="UP000001555"/>
    </source>
</evidence>
<dbReference type="EMBL" id="ABJB011090258">
    <property type="status" value="NOT_ANNOTATED_CDS"/>
    <property type="molecule type" value="Genomic_DNA"/>
</dbReference>
<evidence type="ECO:0000313" key="1">
    <source>
        <dbReference type="EMBL" id="EEC19441.1"/>
    </source>
</evidence>
<dbReference type="PaxDb" id="6945-B7QKR9"/>
<dbReference type="AlphaFoldDB" id="B7QKR9"/>
<reference evidence="2" key="2">
    <citation type="submission" date="2020-05" db="UniProtKB">
        <authorList>
            <consortium name="EnsemblMetazoa"/>
        </authorList>
    </citation>
    <scope>IDENTIFICATION</scope>
    <source>
        <strain evidence="2">wikel</strain>
    </source>
</reference>
<dbReference type="EnsemblMetazoa" id="ISCW023047-RA">
    <property type="protein sequence ID" value="ISCW023047-PA"/>
    <property type="gene ID" value="ISCW023047"/>
</dbReference>
<protein>
    <submittedName>
        <fullName evidence="1 2">Uncharacterized protein</fullName>
    </submittedName>
</protein>
<accession>B7QKR9</accession>
<sequence length="83" mass="9448">FYAAASAEKPVTLFWENEGVILTYCFPKGTTAAAASFRGIIGRKRKCLPGFRGNTKETGRSCDLTPFLRLVLRKRRPFCYRLR</sequence>